<dbReference type="EMBL" id="VIVR01000001">
    <property type="protein sequence ID" value="TWE18337.1"/>
    <property type="molecule type" value="Genomic_DNA"/>
</dbReference>
<organism evidence="1 2">
    <name type="scientific">Kitasatospora atroaurantiaca</name>
    <dbReference type="NCBI Taxonomy" id="285545"/>
    <lineage>
        <taxon>Bacteria</taxon>
        <taxon>Bacillati</taxon>
        <taxon>Actinomycetota</taxon>
        <taxon>Actinomycetes</taxon>
        <taxon>Kitasatosporales</taxon>
        <taxon>Streptomycetaceae</taxon>
        <taxon>Kitasatospora</taxon>
    </lineage>
</organism>
<evidence type="ECO:0000313" key="2">
    <source>
        <dbReference type="Proteomes" id="UP000318416"/>
    </source>
</evidence>
<keyword evidence="2" id="KW-1185">Reference proteome</keyword>
<accession>A0A561ERV3</accession>
<dbReference type="RefSeq" id="WP_145791573.1">
    <property type="nucleotide sequence ID" value="NZ_BAAABR010000006.1"/>
</dbReference>
<dbReference type="AlphaFoldDB" id="A0A561ERV3"/>
<reference evidence="1 2" key="1">
    <citation type="submission" date="2019-06" db="EMBL/GenBank/DDBJ databases">
        <title>Sequencing the genomes of 1000 actinobacteria strains.</title>
        <authorList>
            <person name="Klenk H.-P."/>
        </authorList>
    </citation>
    <scope>NUCLEOTIDE SEQUENCE [LARGE SCALE GENOMIC DNA]</scope>
    <source>
        <strain evidence="1 2">DSM 41649</strain>
    </source>
</reference>
<evidence type="ECO:0000313" key="1">
    <source>
        <dbReference type="EMBL" id="TWE18337.1"/>
    </source>
</evidence>
<gene>
    <name evidence="1" type="ORF">FB465_3404</name>
</gene>
<dbReference type="OrthoDB" id="4281167at2"/>
<proteinExistence type="predicted"/>
<sequence length="89" mass="10006">MSRKRTTGGKHRRMCQWSGCQRYANLRDLDTGKDFCLTCAVAMLHAADDPITNFREFDGSTAYADELRKRPILGLFGWPGTIPPDDAGR</sequence>
<name>A0A561ERV3_9ACTN</name>
<comment type="caution">
    <text evidence="1">The sequence shown here is derived from an EMBL/GenBank/DDBJ whole genome shotgun (WGS) entry which is preliminary data.</text>
</comment>
<protein>
    <submittedName>
        <fullName evidence="1">Uncharacterized protein</fullName>
    </submittedName>
</protein>
<dbReference type="Proteomes" id="UP000318416">
    <property type="component" value="Unassembled WGS sequence"/>
</dbReference>